<evidence type="ECO:0000313" key="2">
    <source>
        <dbReference type="EMBL" id="GAA4670662.1"/>
    </source>
</evidence>
<name>A0ABP8VSE6_9MICO</name>
<organism evidence="2 3">
    <name type="scientific">Frondihabitans cladoniiphilus</name>
    <dbReference type="NCBI Taxonomy" id="715785"/>
    <lineage>
        <taxon>Bacteria</taxon>
        <taxon>Bacillati</taxon>
        <taxon>Actinomycetota</taxon>
        <taxon>Actinomycetes</taxon>
        <taxon>Micrococcales</taxon>
        <taxon>Microbacteriaceae</taxon>
        <taxon>Frondihabitans</taxon>
    </lineage>
</organism>
<dbReference type="InterPro" id="IPR059125">
    <property type="entry name" value="Ferritin_actino"/>
</dbReference>
<evidence type="ECO:0000313" key="3">
    <source>
        <dbReference type="Proteomes" id="UP001501295"/>
    </source>
</evidence>
<comment type="caution">
    <text evidence="2">The sequence shown here is derived from an EMBL/GenBank/DDBJ whole genome shotgun (WGS) entry which is preliminary data.</text>
</comment>
<dbReference type="Gene3D" id="1.20.1260.10">
    <property type="match status" value="1"/>
</dbReference>
<evidence type="ECO:0000259" key="1">
    <source>
        <dbReference type="Pfam" id="PF13794"/>
    </source>
</evidence>
<keyword evidence="3" id="KW-1185">Reference proteome</keyword>
<dbReference type="Proteomes" id="UP001501295">
    <property type="component" value="Unassembled WGS sequence"/>
</dbReference>
<feature type="domain" description="Ferritin-like" evidence="1">
    <location>
        <begin position="17"/>
        <end position="178"/>
    </location>
</feature>
<dbReference type="InterPro" id="IPR012347">
    <property type="entry name" value="Ferritin-like"/>
</dbReference>
<protein>
    <submittedName>
        <fullName evidence="2">Ferritin-like fold-containing protein</fullName>
    </submittedName>
</protein>
<dbReference type="Pfam" id="PF13794">
    <property type="entry name" value="MiaE_2"/>
    <property type="match status" value="1"/>
</dbReference>
<reference evidence="3" key="1">
    <citation type="journal article" date="2019" name="Int. J. Syst. Evol. Microbiol.">
        <title>The Global Catalogue of Microorganisms (GCM) 10K type strain sequencing project: providing services to taxonomists for standard genome sequencing and annotation.</title>
        <authorList>
            <consortium name="The Broad Institute Genomics Platform"/>
            <consortium name="The Broad Institute Genome Sequencing Center for Infectious Disease"/>
            <person name="Wu L."/>
            <person name="Ma J."/>
        </authorList>
    </citation>
    <scope>NUCLEOTIDE SEQUENCE [LARGE SCALE GENOMIC DNA]</scope>
    <source>
        <strain evidence="3">JCM 18956</strain>
    </source>
</reference>
<sequence length="215" mass="22996">MVSRVELSDFTPALDVFLGQSAYLQLALFESLGRAAAIAPSTRAKALTGVVATSTLERHRGLLAEIERQSGDAADLMQPHTGLIDDFQRRTGNGDWYESMLASYVAAGLLNDVFSRLASGLPGDSRERVVAALETDATSDETSIVAELSLAISADPQLASRLALWGRRLVGDTLLVARAAISASHESADDERLEPVFTELIAAHTRRMDTLGLTA</sequence>
<gene>
    <name evidence="2" type="ORF">GCM10025780_12720</name>
</gene>
<accession>A0ABP8VSE6</accession>
<proteinExistence type="predicted"/>
<dbReference type="RefSeq" id="WP_345374493.1">
    <property type="nucleotide sequence ID" value="NZ_BAABLM010000002.1"/>
</dbReference>
<dbReference type="EMBL" id="BAABLM010000002">
    <property type="protein sequence ID" value="GAA4670662.1"/>
    <property type="molecule type" value="Genomic_DNA"/>
</dbReference>